<dbReference type="SUPFAM" id="SSF53474">
    <property type="entry name" value="alpha/beta-Hydrolases"/>
    <property type="match status" value="1"/>
</dbReference>
<dbReference type="InterPro" id="IPR002470">
    <property type="entry name" value="Peptidase_S9A"/>
</dbReference>
<evidence type="ECO:0000256" key="2">
    <source>
        <dbReference type="ARBA" id="ARBA00045448"/>
    </source>
</evidence>
<dbReference type="GO" id="GO:0006508">
    <property type="term" value="P:proteolysis"/>
    <property type="evidence" value="ECO:0007669"/>
    <property type="project" value="UniProtKB-KW"/>
</dbReference>
<dbReference type="EC" id="3.4.21.-" evidence="3"/>
<protein>
    <recommendedName>
        <fullName evidence="3">Prolyl endopeptidase</fullName>
        <ecNumber evidence="3">3.4.21.-</ecNumber>
    </recommendedName>
</protein>
<name>A0AAD8PDU5_BABGI</name>
<evidence type="ECO:0000256" key="3">
    <source>
        <dbReference type="RuleBase" id="RU368024"/>
    </source>
</evidence>
<dbReference type="EMBL" id="JAVEPI010000003">
    <property type="protein sequence ID" value="KAK1442651.1"/>
    <property type="molecule type" value="Genomic_DNA"/>
</dbReference>
<keyword evidence="3" id="KW-0720">Serine protease</keyword>
<keyword evidence="6" id="KW-1185">Reference proteome</keyword>
<comment type="similarity">
    <text evidence="1 3">Belongs to the peptidase S9A family.</text>
</comment>
<dbReference type="Proteomes" id="UP001230268">
    <property type="component" value="Unassembled WGS sequence"/>
</dbReference>
<feature type="domain" description="Peptidase S9 prolyl oligopeptidase catalytic" evidence="4">
    <location>
        <begin position="678"/>
        <end position="856"/>
    </location>
</feature>
<comment type="caution">
    <text evidence="5">The sequence shown here is derived from an EMBL/GenBank/DDBJ whole genome shotgun (WGS) entry which is preliminary data.</text>
</comment>
<dbReference type="GO" id="GO:0004252">
    <property type="term" value="F:serine-type endopeptidase activity"/>
    <property type="evidence" value="ECO:0007669"/>
    <property type="project" value="UniProtKB-UniRule"/>
</dbReference>
<dbReference type="PANTHER" id="PTHR11757">
    <property type="entry name" value="PROTEASE FAMILY S9A OLIGOPEPTIDASE"/>
    <property type="match status" value="1"/>
</dbReference>
<dbReference type="InterPro" id="IPR029058">
    <property type="entry name" value="AB_hydrolase_fold"/>
</dbReference>
<proteinExistence type="inferred from homology"/>
<dbReference type="Pfam" id="PF00326">
    <property type="entry name" value="Peptidase_S9"/>
    <property type="match status" value="1"/>
</dbReference>
<organism evidence="5 6">
    <name type="scientific">Babesia gibsoni</name>
    <dbReference type="NCBI Taxonomy" id="33632"/>
    <lineage>
        <taxon>Eukaryota</taxon>
        <taxon>Sar</taxon>
        <taxon>Alveolata</taxon>
        <taxon>Apicomplexa</taxon>
        <taxon>Aconoidasida</taxon>
        <taxon>Piroplasmida</taxon>
        <taxon>Babesiidae</taxon>
        <taxon>Babesia</taxon>
    </lineage>
</organism>
<keyword evidence="3 5" id="KW-0645">Protease</keyword>
<dbReference type="AlphaFoldDB" id="A0AAD8PDU5"/>
<keyword evidence="3" id="KW-0378">Hydrolase</keyword>
<sequence length="883" mass="99385">MSSLLNIVRLKDFLFTACNRRAWILGEGAYYSTLGHCNRPNAVGYTKLCSEERLLGQDVDDLKHVKSHSDGRNCSIAESVVSSAMRNYEEAVSRDSIEYIRSLIHTESDGVSGAGKGAYEVFGKYAYFMEAEPTNESSSQHGLEDSIGDYKTFLFRAKVPSSRRRNGMSGMHPSGRHLEWPPKKRERLFCFEDLASSSDLNMCSVESLRAVPYKKNRALLAVTHRNDDNRLHVKFIGIGGGPVGIRGRKGNCYAPRIYEDTLSGIQEVHFLPHECKLDKHVSRVFYTLLDDQERAWQVRSCYVHMGSGRITNDREVYTEVDPTRFLSLYKTKCGRLLYVVVVTHKGTHSIMCIKTSNKLYNVPLPTESKAILEHRSPYLYSIHNTSKGNAVEVYNTFFKGKAQQTGDTLNNSNVYSVIRRFHTGLLLPRLRRGSRMPSNDSLTKPVKRSSLVRWDKIAVVPGVIVKDVDMTHKGLVMYSYVPPSCPRILVLKFGFPGNRRRRQQLSQNDCVFEIELPIKVGSIEPQPNADFNSHILNVVLSTPGIPDIECSLNLNMVTTLKGNVLSYKRTDMIDSNVPVVPDGENIMACHHAGSKVVIGLGSGVFTCDNYENGVISHITYAYSRDGSCRIPITLLRRCDNEETTSSLRDFERPDAKCVVYFYGAYGEPLQVNSDIEHNVLLRLGYTLCFAHVRGGGELGNEWHRAGSLVNKHNGFNDLVDVIEYLLAKDICQRNKVAVVTASAGGILAGCLYNMRPDLCSCILLKLPYLDVFSSLGQEKPLVQLEHEEFGNPDESNIDAIYSYNPCSNHRSQAHAKPFLIIQCNEDDARAPWQQIFNFISMNKGDSNRMYLKVTPGIHMEGKDYYERLQLISERVAIMEQVLS</sequence>
<comment type="function">
    <text evidence="2">Serine peptidase whose precise substrate specificity remains unclear. Does not cleave peptides after a arginine or lysine residue. Regulates trans-Golgi network morphology and sorting by regulating the membrane binding of the AP-1 complex. May play a role in the regulation of synaptic vesicle exocytosis.</text>
</comment>
<dbReference type="Gene3D" id="2.130.10.120">
    <property type="entry name" value="Prolyl oligopeptidase, N-terminal domain"/>
    <property type="match status" value="1"/>
</dbReference>
<evidence type="ECO:0000313" key="5">
    <source>
        <dbReference type="EMBL" id="KAK1442651.1"/>
    </source>
</evidence>
<gene>
    <name evidence="5" type="ORF">BgAZ_301690</name>
</gene>
<dbReference type="PANTHER" id="PTHR11757:SF19">
    <property type="entry name" value="PROLYL ENDOPEPTIDASE-LIKE"/>
    <property type="match status" value="1"/>
</dbReference>
<dbReference type="InterPro" id="IPR051543">
    <property type="entry name" value="Serine_Peptidase_S9A"/>
</dbReference>
<evidence type="ECO:0000256" key="1">
    <source>
        <dbReference type="ARBA" id="ARBA00005228"/>
    </source>
</evidence>
<dbReference type="PRINTS" id="PR00862">
    <property type="entry name" value="PROLIGOPTASE"/>
</dbReference>
<dbReference type="Gene3D" id="3.40.50.1820">
    <property type="entry name" value="alpha/beta hydrolase"/>
    <property type="match status" value="1"/>
</dbReference>
<accession>A0AAD8PDU5</accession>
<reference evidence="5" key="1">
    <citation type="submission" date="2023-08" db="EMBL/GenBank/DDBJ databases">
        <title>Draft sequence of the Babesia gibsoni genome.</title>
        <authorList>
            <person name="Yamagishi J.Y."/>
            <person name="Xuan X.X."/>
        </authorList>
    </citation>
    <scope>NUCLEOTIDE SEQUENCE</scope>
    <source>
        <strain evidence="5">Azabu</strain>
    </source>
</reference>
<evidence type="ECO:0000313" key="6">
    <source>
        <dbReference type="Proteomes" id="UP001230268"/>
    </source>
</evidence>
<dbReference type="InterPro" id="IPR001375">
    <property type="entry name" value="Peptidase_S9_cat"/>
</dbReference>
<evidence type="ECO:0000259" key="4">
    <source>
        <dbReference type="Pfam" id="PF00326"/>
    </source>
</evidence>